<reference evidence="2 3" key="1">
    <citation type="journal article" date="2016" name="Genome Biol. Evol.">
        <title>Divergent and convergent evolution of fungal pathogenicity.</title>
        <authorList>
            <person name="Shang Y."/>
            <person name="Xiao G."/>
            <person name="Zheng P."/>
            <person name="Cen K."/>
            <person name="Zhan S."/>
            <person name="Wang C."/>
        </authorList>
    </citation>
    <scope>NUCLEOTIDE SEQUENCE [LARGE SCALE GENOMIC DNA]</scope>
    <source>
        <strain evidence="2 3">RCEF 264</strain>
    </source>
</reference>
<feature type="compositionally biased region" description="Basic and acidic residues" evidence="1">
    <location>
        <begin position="93"/>
        <end position="102"/>
    </location>
</feature>
<sequence>MARPQKGIPAHVGLDLLCAARKRTHRPRDDEGQGKGAARREGGRPAGPRAGHPGQEKGQGGEGALREAGREDAQEARRAVEAEGEAEQAAPHMKNEAVGKRR</sequence>
<keyword evidence="3" id="KW-1185">Reference proteome</keyword>
<dbReference type="Proteomes" id="UP000076874">
    <property type="component" value="Unassembled WGS sequence"/>
</dbReference>
<feature type="compositionally biased region" description="Basic and acidic residues" evidence="1">
    <location>
        <begin position="27"/>
        <end position="43"/>
    </location>
</feature>
<organism evidence="2 3">
    <name type="scientific">Niveomyces insectorum RCEF 264</name>
    <dbReference type="NCBI Taxonomy" id="1081102"/>
    <lineage>
        <taxon>Eukaryota</taxon>
        <taxon>Fungi</taxon>
        <taxon>Dikarya</taxon>
        <taxon>Ascomycota</taxon>
        <taxon>Pezizomycotina</taxon>
        <taxon>Sordariomycetes</taxon>
        <taxon>Hypocreomycetidae</taxon>
        <taxon>Hypocreales</taxon>
        <taxon>Cordycipitaceae</taxon>
        <taxon>Niveomyces</taxon>
    </lineage>
</organism>
<proteinExistence type="predicted"/>
<accession>A0A162JC00</accession>
<feature type="region of interest" description="Disordered" evidence="1">
    <location>
        <begin position="19"/>
        <end position="102"/>
    </location>
</feature>
<feature type="compositionally biased region" description="Basic and acidic residues" evidence="1">
    <location>
        <begin position="64"/>
        <end position="81"/>
    </location>
</feature>
<evidence type="ECO:0000256" key="1">
    <source>
        <dbReference type="SAM" id="MobiDB-lite"/>
    </source>
</evidence>
<name>A0A162JC00_9HYPO</name>
<evidence type="ECO:0000313" key="2">
    <source>
        <dbReference type="EMBL" id="OAA66742.1"/>
    </source>
</evidence>
<gene>
    <name evidence="2" type="ORF">SPI_01318</name>
</gene>
<dbReference type="AlphaFoldDB" id="A0A162JC00"/>
<dbReference type="EMBL" id="AZHD01000002">
    <property type="protein sequence ID" value="OAA66742.1"/>
    <property type="molecule type" value="Genomic_DNA"/>
</dbReference>
<comment type="caution">
    <text evidence="2">The sequence shown here is derived from an EMBL/GenBank/DDBJ whole genome shotgun (WGS) entry which is preliminary data.</text>
</comment>
<evidence type="ECO:0000313" key="3">
    <source>
        <dbReference type="Proteomes" id="UP000076874"/>
    </source>
</evidence>
<protein>
    <submittedName>
        <fullName evidence="2">Uncharacterized protein</fullName>
    </submittedName>
</protein>